<gene>
    <name evidence="6" type="ORF">HYZ11_14125</name>
</gene>
<evidence type="ECO:0000256" key="2">
    <source>
        <dbReference type="ARBA" id="ARBA00023002"/>
    </source>
</evidence>
<dbReference type="SUPFAM" id="SSF52833">
    <property type="entry name" value="Thioredoxin-like"/>
    <property type="match status" value="1"/>
</dbReference>
<evidence type="ECO:0000313" key="6">
    <source>
        <dbReference type="EMBL" id="MBI3128737.1"/>
    </source>
</evidence>
<evidence type="ECO:0000259" key="5">
    <source>
        <dbReference type="PROSITE" id="PS51352"/>
    </source>
</evidence>
<dbReference type="InterPro" id="IPR041205">
    <property type="entry name" value="ScsC_N"/>
</dbReference>
<dbReference type="PANTHER" id="PTHR13887:SF14">
    <property type="entry name" value="DISULFIDE BOND FORMATION PROTEIN D"/>
    <property type="match status" value="1"/>
</dbReference>
<evidence type="ECO:0000313" key="7">
    <source>
        <dbReference type="Proteomes" id="UP000782312"/>
    </source>
</evidence>
<dbReference type="PROSITE" id="PS51352">
    <property type="entry name" value="THIOREDOXIN_2"/>
    <property type="match status" value="1"/>
</dbReference>
<dbReference type="EMBL" id="JACPUR010000035">
    <property type="protein sequence ID" value="MBI3128737.1"/>
    <property type="molecule type" value="Genomic_DNA"/>
</dbReference>
<dbReference type="Pfam" id="PF01323">
    <property type="entry name" value="DSBA"/>
    <property type="match status" value="1"/>
</dbReference>
<dbReference type="AlphaFoldDB" id="A0A932I0K1"/>
<keyword evidence="2" id="KW-0560">Oxidoreductase</keyword>
<accession>A0A932I0K1</accession>
<name>A0A932I0K1_UNCTE</name>
<keyword evidence="3" id="KW-1015">Disulfide bond</keyword>
<comment type="caution">
    <text evidence="6">The sequence shown here is derived from an EMBL/GenBank/DDBJ whole genome shotgun (WGS) entry which is preliminary data.</text>
</comment>
<evidence type="ECO:0000256" key="4">
    <source>
        <dbReference type="ARBA" id="ARBA00023284"/>
    </source>
</evidence>
<dbReference type="InterPro" id="IPR036249">
    <property type="entry name" value="Thioredoxin-like_sf"/>
</dbReference>
<organism evidence="6 7">
    <name type="scientific">Tectimicrobiota bacterium</name>
    <dbReference type="NCBI Taxonomy" id="2528274"/>
    <lineage>
        <taxon>Bacteria</taxon>
        <taxon>Pseudomonadati</taxon>
        <taxon>Nitrospinota/Tectimicrobiota group</taxon>
        <taxon>Candidatus Tectimicrobiota</taxon>
    </lineage>
</organism>
<dbReference type="CDD" id="cd03023">
    <property type="entry name" value="DsbA_Com1_like"/>
    <property type="match status" value="1"/>
</dbReference>
<evidence type="ECO:0000256" key="1">
    <source>
        <dbReference type="ARBA" id="ARBA00022729"/>
    </source>
</evidence>
<evidence type="ECO:0000256" key="3">
    <source>
        <dbReference type="ARBA" id="ARBA00023157"/>
    </source>
</evidence>
<reference evidence="6" key="1">
    <citation type="submission" date="2020-07" db="EMBL/GenBank/DDBJ databases">
        <title>Huge and variable diversity of episymbiotic CPR bacteria and DPANN archaea in groundwater ecosystems.</title>
        <authorList>
            <person name="He C.Y."/>
            <person name="Keren R."/>
            <person name="Whittaker M."/>
            <person name="Farag I.F."/>
            <person name="Doudna J."/>
            <person name="Cate J.H.D."/>
            <person name="Banfield J.F."/>
        </authorList>
    </citation>
    <scope>NUCLEOTIDE SEQUENCE</scope>
    <source>
        <strain evidence="6">NC_groundwater_763_Ag_S-0.2um_68_21</strain>
    </source>
</reference>
<feature type="domain" description="Thioredoxin" evidence="5">
    <location>
        <begin position="63"/>
        <end position="247"/>
    </location>
</feature>
<dbReference type="Proteomes" id="UP000782312">
    <property type="component" value="Unassembled WGS sequence"/>
</dbReference>
<protein>
    <submittedName>
        <fullName evidence="6">DsbA family protein</fullName>
    </submittedName>
</protein>
<dbReference type="PANTHER" id="PTHR13887">
    <property type="entry name" value="GLUTATHIONE S-TRANSFERASE KAPPA"/>
    <property type="match status" value="1"/>
</dbReference>
<keyword evidence="4" id="KW-0676">Redox-active center</keyword>
<sequence>MKNRLTFTTAATLVILIVLGSLLVWRLSGTPGGEADVERIVRQYLLKNPEVIAEAIASLEQKREAAQTAAAHQALGQNQGPLYNDAEAPVGGNPQGDVTIVEFFDYRCGYCRKVHPAVENVLKKDAKVRIIYKEFPILGPPSVLAARAALASRAQGKYVAFHNALMSGGGSFSEAEILETAASVGLDSERLKKDMAAPEIEAILQKNFALAQALAIRGTPAFVVGKKLIPGAMEEADLAGLIQEARAGK</sequence>
<dbReference type="InterPro" id="IPR013766">
    <property type="entry name" value="Thioredoxin_domain"/>
</dbReference>
<dbReference type="GO" id="GO:0016491">
    <property type="term" value="F:oxidoreductase activity"/>
    <property type="evidence" value="ECO:0007669"/>
    <property type="project" value="UniProtKB-KW"/>
</dbReference>
<dbReference type="InterPro" id="IPR001853">
    <property type="entry name" value="DSBA-like_thioredoxin_dom"/>
</dbReference>
<keyword evidence="1" id="KW-0732">Signal</keyword>
<dbReference type="Gene3D" id="3.40.30.10">
    <property type="entry name" value="Glutaredoxin"/>
    <property type="match status" value="1"/>
</dbReference>
<dbReference type="Pfam" id="PF18312">
    <property type="entry name" value="ScsC_N"/>
    <property type="match status" value="1"/>
</dbReference>
<proteinExistence type="predicted"/>